<dbReference type="PROSITE" id="PS00236">
    <property type="entry name" value="NEUROTR_ION_CHANNEL"/>
    <property type="match status" value="1"/>
</dbReference>
<dbReference type="InterPro" id="IPR038050">
    <property type="entry name" value="Neuro_actylchol_rec"/>
</dbReference>
<dbReference type="InterPro" id="IPR036719">
    <property type="entry name" value="Neuro-gated_channel_TM_sf"/>
</dbReference>
<keyword evidence="5 11" id="KW-0812">Transmembrane</keyword>
<evidence type="ECO:0000256" key="7">
    <source>
        <dbReference type="ARBA" id="ARBA00022989"/>
    </source>
</evidence>
<accession>A0A914CR22</accession>
<protein>
    <submittedName>
        <fullName evidence="15">Glutamate-gated chloride channel</fullName>
    </submittedName>
</protein>
<proteinExistence type="inferred from homology"/>
<feature type="transmembrane region" description="Helical" evidence="11">
    <location>
        <begin position="176"/>
        <end position="198"/>
    </location>
</feature>
<keyword evidence="4" id="KW-1003">Cell membrane</keyword>
<evidence type="ECO:0000259" key="12">
    <source>
        <dbReference type="Pfam" id="PF02931"/>
    </source>
</evidence>
<dbReference type="Gene3D" id="1.20.58.390">
    <property type="entry name" value="Neurotransmitter-gated ion-channel transmembrane domain"/>
    <property type="match status" value="1"/>
</dbReference>
<dbReference type="CDD" id="cd18993">
    <property type="entry name" value="LGIC_ECD_GluCl"/>
    <property type="match status" value="1"/>
</dbReference>
<evidence type="ECO:0000256" key="11">
    <source>
        <dbReference type="RuleBase" id="RU000687"/>
    </source>
</evidence>
<feature type="domain" description="Neurotransmitter-gated ion-channel transmembrane" evidence="13">
    <location>
        <begin position="183"/>
        <end position="246"/>
    </location>
</feature>
<organism evidence="14 15">
    <name type="scientific">Acrobeloides nanus</name>
    <dbReference type="NCBI Taxonomy" id="290746"/>
    <lineage>
        <taxon>Eukaryota</taxon>
        <taxon>Metazoa</taxon>
        <taxon>Ecdysozoa</taxon>
        <taxon>Nematoda</taxon>
        <taxon>Chromadorea</taxon>
        <taxon>Rhabditida</taxon>
        <taxon>Tylenchina</taxon>
        <taxon>Cephalobomorpha</taxon>
        <taxon>Cephaloboidea</taxon>
        <taxon>Cephalobidae</taxon>
        <taxon>Acrobeloides</taxon>
    </lineage>
</organism>
<evidence type="ECO:0000256" key="6">
    <source>
        <dbReference type="ARBA" id="ARBA00022729"/>
    </source>
</evidence>
<evidence type="ECO:0000256" key="3">
    <source>
        <dbReference type="ARBA" id="ARBA00022448"/>
    </source>
</evidence>
<keyword evidence="14" id="KW-1185">Reference proteome</keyword>
<evidence type="ECO:0000256" key="2">
    <source>
        <dbReference type="ARBA" id="ARBA00004236"/>
    </source>
</evidence>
<dbReference type="SUPFAM" id="SSF90112">
    <property type="entry name" value="Neurotransmitter-gated ion-channel transmembrane pore"/>
    <property type="match status" value="1"/>
</dbReference>
<evidence type="ECO:0000259" key="13">
    <source>
        <dbReference type="Pfam" id="PF02932"/>
    </source>
</evidence>
<name>A0A914CR22_9BILA</name>
<dbReference type="Proteomes" id="UP000887540">
    <property type="component" value="Unplaced"/>
</dbReference>
<dbReference type="InterPro" id="IPR018000">
    <property type="entry name" value="Neurotransmitter_ion_chnl_CS"/>
</dbReference>
<dbReference type="GO" id="GO:0005230">
    <property type="term" value="F:extracellular ligand-gated monoatomic ion channel activity"/>
    <property type="evidence" value="ECO:0007669"/>
    <property type="project" value="InterPro"/>
</dbReference>
<dbReference type="InterPro" id="IPR036734">
    <property type="entry name" value="Neur_chan_lig-bd_sf"/>
</dbReference>
<comment type="similarity">
    <text evidence="11">Belongs to the ligand-gated ion channel (TC 1.A.9) family.</text>
</comment>
<keyword evidence="8 11" id="KW-0406">Ion transport</keyword>
<dbReference type="GO" id="GO:0004888">
    <property type="term" value="F:transmembrane signaling receptor activity"/>
    <property type="evidence" value="ECO:0007669"/>
    <property type="project" value="InterPro"/>
</dbReference>
<dbReference type="PANTHER" id="PTHR18945">
    <property type="entry name" value="NEUROTRANSMITTER GATED ION CHANNEL"/>
    <property type="match status" value="1"/>
</dbReference>
<evidence type="ECO:0000313" key="15">
    <source>
        <dbReference type="WBParaSite" id="ACRNAN_scaffold12915.g29822.t1"/>
    </source>
</evidence>
<feature type="domain" description="Neurotransmitter-gated ion-channel ligand-binding" evidence="12">
    <location>
        <begin position="2"/>
        <end position="166"/>
    </location>
</feature>
<comment type="caution">
    <text evidence="11">Lacks conserved residue(s) required for the propagation of feature annotation.</text>
</comment>
<dbReference type="Pfam" id="PF02932">
    <property type="entry name" value="Neur_chan_memb"/>
    <property type="match status" value="1"/>
</dbReference>
<dbReference type="InterPro" id="IPR006029">
    <property type="entry name" value="Neurotrans-gated_channel_TM"/>
</dbReference>
<reference evidence="15" key="1">
    <citation type="submission" date="2022-11" db="UniProtKB">
        <authorList>
            <consortium name="WormBaseParasite"/>
        </authorList>
    </citation>
    <scope>IDENTIFICATION</scope>
</reference>
<evidence type="ECO:0000313" key="14">
    <source>
        <dbReference type="Proteomes" id="UP000887540"/>
    </source>
</evidence>
<comment type="subcellular location">
    <subcellularLocation>
        <location evidence="2">Cell membrane</location>
    </subcellularLocation>
    <subcellularLocation>
        <location evidence="1">Membrane</location>
        <topology evidence="1">Multi-pass membrane protein</topology>
    </subcellularLocation>
</comment>
<dbReference type="PRINTS" id="PR00253">
    <property type="entry name" value="GABAARECEPTR"/>
</dbReference>
<evidence type="ECO:0000256" key="4">
    <source>
        <dbReference type="ARBA" id="ARBA00022475"/>
    </source>
</evidence>
<dbReference type="InterPro" id="IPR006202">
    <property type="entry name" value="Neur_chan_lig-bd"/>
</dbReference>
<evidence type="ECO:0000256" key="1">
    <source>
        <dbReference type="ARBA" id="ARBA00004141"/>
    </source>
</evidence>
<keyword evidence="6" id="KW-0732">Signal</keyword>
<keyword evidence="9 11" id="KW-0472">Membrane</keyword>
<dbReference type="AlphaFoldDB" id="A0A914CR22"/>
<dbReference type="GO" id="GO:0005886">
    <property type="term" value="C:plasma membrane"/>
    <property type="evidence" value="ECO:0007669"/>
    <property type="project" value="UniProtKB-SubCell"/>
</dbReference>
<dbReference type="Pfam" id="PF02931">
    <property type="entry name" value="Neur_chan_LBD"/>
    <property type="match status" value="1"/>
</dbReference>
<dbReference type="WBParaSite" id="ACRNAN_scaffold12915.g29822.t1">
    <property type="protein sequence ID" value="ACRNAN_scaffold12915.g29822.t1"/>
    <property type="gene ID" value="ACRNAN_scaffold12915.g29822"/>
</dbReference>
<keyword evidence="7 11" id="KW-1133">Transmembrane helix</keyword>
<evidence type="ECO:0000256" key="5">
    <source>
        <dbReference type="ARBA" id="ARBA00022692"/>
    </source>
</evidence>
<evidence type="ECO:0000256" key="10">
    <source>
        <dbReference type="ARBA" id="ARBA00023303"/>
    </source>
</evidence>
<dbReference type="SUPFAM" id="SSF63712">
    <property type="entry name" value="Nicotinic receptor ligand binding domain-like"/>
    <property type="match status" value="1"/>
</dbReference>
<evidence type="ECO:0000256" key="8">
    <source>
        <dbReference type="ARBA" id="ARBA00023065"/>
    </source>
</evidence>
<feature type="transmembrane region" description="Helical" evidence="11">
    <location>
        <begin position="204"/>
        <end position="221"/>
    </location>
</feature>
<keyword evidence="3 11" id="KW-0813">Transport</keyword>
<evidence type="ECO:0000256" key="9">
    <source>
        <dbReference type="ARBA" id="ARBA00023136"/>
    </source>
</evidence>
<dbReference type="InterPro" id="IPR006201">
    <property type="entry name" value="Neur_channel"/>
</dbReference>
<dbReference type="PRINTS" id="PR00252">
    <property type="entry name" value="NRIONCHANNEL"/>
</dbReference>
<keyword evidence="10 11" id="KW-0407">Ion channel</keyword>
<dbReference type="CDD" id="cd19049">
    <property type="entry name" value="LGIC_TM_anion"/>
    <property type="match status" value="1"/>
</dbReference>
<sequence length="247" mass="28264">MSNVDEANMAYDIQITFREQWNDSRLAYGKPNDGLPSFIILNKEQDIWRPDTFFANEKSSHRHEIDRPNILIRIHKDGQVLYSVRISLTLSCPMNFQYYPLDVQNCLLDFASYAYTTEDIEYRWKDGLDPVQIKAGVTASLPQFFLKNLLTDTCTSVTNTGSYSCLRTMLKLTRLFGYHLFHVYLPGAMLVIISWVSFWLDPSAVLGRVTLGVATLLTMVIQSGNVNNRLPLVSYIKAIDVWIGSIF</sequence>
<dbReference type="InterPro" id="IPR006028">
    <property type="entry name" value="GABAA/Glycine_rcpt"/>
</dbReference>
<dbReference type="NCBIfam" id="TIGR00860">
    <property type="entry name" value="LIC"/>
    <property type="match status" value="1"/>
</dbReference>
<dbReference type="Gene3D" id="2.70.170.10">
    <property type="entry name" value="Neurotransmitter-gated ion-channel ligand-binding domain"/>
    <property type="match status" value="1"/>
</dbReference>